<dbReference type="SMART" id="SM00758">
    <property type="entry name" value="PA14"/>
    <property type="match status" value="1"/>
</dbReference>
<evidence type="ECO:0000256" key="2">
    <source>
        <dbReference type="ARBA" id="ARBA00022729"/>
    </source>
</evidence>
<dbReference type="PROSITE" id="PS51820">
    <property type="entry name" value="PA14"/>
    <property type="match status" value="1"/>
</dbReference>
<keyword evidence="3" id="KW-0677">Repeat</keyword>
<evidence type="ECO:0000256" key="6">
    <source>
        <dbReference type="SAM" id="MobiDB-lite"/>
    </source>
</evidence>
<proteinExistence type="inferred from homology"/>
<reference evidence="9 10" key="1">
    <citation type="submission" date="2017-06" db="EMBL/GenBank/DDBJ databases">
        <title>Sequencing and comparative analysis of myxobacterial genomes.</title>
        <authorList>
            <person name="Rupp O."/>
            <person name="Goesmann A."/>
            <person name="Sogaard-Andersen L."/>
        </authorList>
    </citation>
    <scope>NUCLEOTIDE SEQUENCE [LARGE SCALE GENOMIC DNA]</scope>
    <source>
        <strain evidence="9 10">DSM 52655</strain>
    </source>
</reference>
<feature type="region of interest" description="Disordered" evidence="6">
    <location>
        <begin position="37"/>
        <end position="83"/>
    </location>
</feature>
<dbReference type="InterPro" id="IPR011874">
    <property type="entry name" value="Fibro_Slime"/>
</dbReference>
<evidence type="ECO:0000256" key="3">
    <source>
        <dbReference type="ARBA" id="ARBA00022737"/>
    </source>
</evidence>
<name>A0A250JFJ9_9BACT</name>
<organism evidence="9 10">
    <name type="scientific">Cystobacter fuscus</name>
    <dbReference type="NCBI Taxonomy" id="43"/>
    <lineage>
        <taxon>Bacteria</taxon>
        <taxon>Pseudomonadati</taxon>
        <taxon>Myxococcota</taxon>
        <taxon>Myxococcia</taxon>
        <taxon>Myxococcales</taxon>
        <taxon>Cystobacterineae</taxon>
        <taxon>Archangiaceae</taxon>
        <taxon>Cystobacter</taxon>
    </lineage>
</organism>
<accession>A0A250JFJ9</accession>
<feature type="chain" id="PRO_5012445265" evidence="7">
    <location>
        <begin position="32"/>
        <end position="522"/>
    </location>
</feature>
<evidence type="ECO:0000256" key="7">
    <source>
        <dbReference type="SAM" id="SignalP"/>
    </source>
</evidence>
<sequence>MERLHFPMMNTSRTPRLSVLLLATLFSSLVACGIREPDAGDGPPSNPLAASTPLVGGASDTDAGPTPDDPDASTPLDGGATSCGDGLKQTEEACDDGNTLAGDGCSATCALEPGWSCPSAGRPCLAARCGDQLIAGDEECEDGNTLSGDGCSNECRLESGYKCDTIGEPCVRTVCGDQVTEGTEQCDDGNNNLGDGCSPLCMREPRCTNGTCQAVCGDGVMLPGTTEECDDGNTRANDGCSPECKREEGFVCQSIEQAPPDRVELPIVYRDFRGYDLPASGNLPRGHVDFENANGAERGIVASLLGYDGKPVYAKTNVSSATTHGKVAFDQWYRDVYNINMTRVQTLSLMRQPNGSYRFEDTSFFPLDNAGWVAQNLERLRNGSDGVAHNFSFTSETRYWFEYKGIEVLEFFGDDDVWVFINGRLALDLGGVHGPESGSINLSQKAAELGLQRGGIYEVAVFQAERHTTGSSYRLTLNNFATRRTQCMRLCGNGVIDVGEQCDDGNNTSNDGCSATCLLEIR</sequence>
<keyword evidence="9" id="KW-0449">Lipoprotein</keyword>
<dbReference type="InterPro" id="IPR037524">
    <property type="entry name" value="PA14/GLEYA"/>
</dbReference>
<comment type="similarity">
    <text evidence="1">Belongs to the prespore-cell-inducing factor family.</text>
</comment>
<dbReference type="InterPro" id="IPR051154">
    <property type="entry name" value="Prespore-cell_inducing_factor"/>
</dbReference>
<protein>
    <submittedName>
        <fullName evidence="9">Lipoprotein</fullName>
    </submittedName>
</protein>
<evidence type="ECO:0000256" key="1">
    <source>
        <dbReference type="ARBA" id="ARBA00008709"/>
    </source>
</evidence>
<evidence type="ECO:0000313" key="10">
    <source>
        <dbReference type="Proteomes" id="UP000217257"/>
    </source>
</evidence>
<dbReference type="AlphaFoldDB" id="A0A250JFJ9"/>
<dbReference type="NCBIfam" id="TIGR02232">
    <property type="entry name" value="myxo_disulf_rpt"/>
    <property type="match status" value="5"/>
</dbReference>
<dbReference type="Pfam" id="PF13948">
    <property type="entry name" value="DUF4215"/>
    <property type="match status" value="5"/>
</dbReference>
<feature type="signal peptide" evidence="7">
    <location>
        <begin position="1"/>
        <end position="31"/>
    </location>
</feature>
<dbReference type="InterPro" id="IPR011936">
    <property type="entry name" value="Myxo_disulph_rpt"/>
</dbReference>
<dbReference type="InterPro" id="IPR011658">
    <property type="entry name" value="PA14_dom"/>
</dbReference>
<dbReference type="NCBIfam" id="TIGR02148">
    <property type="entry name" value="Fibro_Slime"/>
    <property type="match status" value="1"/>
</dbReference>
<feature type="domain" description="PA14" evidence="8">
    <location>
        <begin position="349"/>
        <end position="516"/>
    </location>
</feature>
<dbReference type="Pfam" id="PF07691">
    <property type="entry name" value="PA14"/>
    <property type="match status" value="1"/>
</dbReference>
<gene>
    <name evidence="9" type="ORF">CYFUS_008163</name>
</gene>
<dbReference type="PROSITE" id="PS51257">
    <property type="entry name" value="PROKAR_LIPOPROTEIN"/>
    <property type="match status" value="1"/>
</dbReference>
<evidence type="ECO:0000259" key="8">
    <source>
        <dbReference type="PROSITE" id="PS51820"/>
    </source>
</evidence>
<evidence type="ECO:0000256" key="4">
    <source>
        <dbReference type="ARBA" id="ARBA00023157"/>
    </source>
</evidence>
<evidence type="ECO:0000313" key="9">
    <source>
        <dbReference type="EMBL" id="ATB42684.1"/>
    </source>
</evidence>
<dbReference type="GO" id="GO:0005576">
    <property type="term" value="C:extracellular region"/>
    <property type="evidence" value="ECO:0007669"/>
    <property type="project" value="TreeGrafter"/>
</dbReference>
<dbReference type="KEGG" id="cfus:CYFUS_008163"/>
<dbReference type="Proteomes" id="UP000217257">
    <property type="component" value="Chromosome"/>
</dbReference>
<keyword evidence="4" id="KW-1015">Disulfide bond</keyword>
<keyword evidence="5" id="KW-0325">Glycoprotein</keyword>
<dbReference type="EMBL" id="CP022098">
    <property type="protein sequence ID" value="ATB42684.1"/>
    <property type="molecule type" value="Genomic_DNA"/>
</dbReference>
<evidence type="ECO:0000256" key="5">
    <source>
        <dbReference type="ARBA" id="ARBA00023180"/>
    </source>
</evidence>
<keyword evidence="2 7" id="KW-0732">Signal</keyword>
<dbReference type="PANTHER" id="PTHR31137">
    <property type="entry name" value="PROTEIN PSIB-RELATED-RELATED"/>
    <property type="match status" value="1"/>
</dbReference>